<evidence type="ECO:0000313" key="2">
    <source>
        <dbReference type="Proteomes" id="UP001322744"/>
    </source>
</evidence>
<reference evidence="1 2" key="1">
    <citation type="submission" date="2023-12" db="EMBL/GenBank/DDBJ databases">
        <authorList>
            <person name="Manesh M.J.H."/>
            <person name="Bing R.G."/>
            <person name="Willard D.J."/>
            <person name="Kelly R.M."/>
        </authorList>
    </citation>
    <scope>NUCLEOTIDE SEQUENCE [LARGE SCALE GENOMIC DNA]</scope>
    <source>
        <strain evidence="1 2">DSM 8977</strain>
    </source>
</reference>
<evidence type="ECO:0000313" key="1">
    <source>
        <dbReference type="EMBL" id="WPX09986.1"/>
    </source>
</evidence>
<protein>
    <submittedName>
        <fullName evidence="1">Uncharacterized protein</fullName>
    </submittedName>
</protein>
<name>A0ABZ0U2P7_9FIRM</name>
<proteinExistence type="predicted"/>
<dbReference type="Proteomes" id="UP001322744">
    <property type="component" value="Chromosome"/>
</dbReference>
<gene>
    <name evidence="1" type="ORF">SOJ16_001243</name>
</gene>
<organism evidence="1 2">
    <name type="scientific">Anaerocellum danielii</name>
    <dbReference type="NCBI Taxonomy" id="1387557"/>
    <lineage>
        <taxon>Bacteria</taxon>
        <taxon>Bacillati</taxon>
        <taxon>Bacillota</taxon>
        <taxon>Bacillota incertae sedis</taxon>
        <taxon>Caldicellulosiruptorales</taxon>
        <taxon>Caldicellulosiruptoraceae</taxon>
        <taxon>Anaerocellum</taxon>
    </lineage>
</organism>
<dbReference type="EMBL" id="CP139957">
    <property type="protein sequence ID" value="WPX09986.1"/>
    <property type="molecule type" value="Genomic_DNA"/>
</dbReference>
<dbReference type="RefSeq" id="WP_045174757.1">
    <property type="nucleotide sequence ID" value="NZ_CP139957.1"/>
</dbReference>
<accession>A0ABZ0U2P7</accession>
<keyword evidence="2" id="KW-1185">Reference proteome</keyword>
<sequence length="99" mass="11501">MQDATLFPWRLTHKKKEAFCALVKPTARCVLFEKGCAWGSVACLERNRRMAEFLAFLKIGPVFRKVLRPEIYFAKEARKHALCRGKLLGCAMYWLYEGD</sequence>